<evidence type="ECO:0000256" key="4">
    <source>
        <dbReference type="ARBA" id="ARBA00022989"/>
    </source>
</evidence>
<evidence type="ECO:0000256" key="9">
    <source>
        <dbReference type="SAM" id="Phobius"/>
    </source>
</evidence>
<evidence type="ECO:0000256" key="5">
    <source>
        <dbReference type="ARBA" id="ARBA00023040"/>
    </source>
</evidence>
<dbReference type="GO" id="GO:0004930">
    <property type="term" value="F:G protein-coupled receptor activity"/>
    <property type="evidence" value="ECO:0007669"/>
    <property type="project" value="UniProtKB-KW"/>
</dbReference>
<evidence type="ECO:0000256" key="6">
    <source>
        <dbReference type="ARBA" id="ARBA00023136"/>
    </source>
</evidence>
<dbReference type="SUPFAM" id="SSF81321">
    <property type="entry name" value="Family A G protein-coupled receptor-like"/>
    <property type="match status" value="1"/>
</dbReference>
<comment type="subcellular location">
    <subcellularLocation>
        <location evidence="1">Cell membrane</location>
        <topology evidence="1">Multi-pass membrane protein</topology>
    </subcellularLocation>
</comment>
<keyword evidence="4 9" id="KW-1133">Transmembrane helix</keyword>
<accession>A0ABD0L1U9</accession>
<name>A0ABD0L1U9_9CAEN</name>
<comment type="caution">
    <text evidence="11">The sequence shown here is derived from an EMBL/GenBank/DDBJ whole genome shotgun (WGS) entry which is preliminary data.</text>
</comment>
<keyword evidence="3 9" id="KW-0812">Transmembrane</keyword>
<dbReference type="EMBL" id="JACVVK020000092">
    <property type="protein sequence ID" value="KAK7493508.1"/>
    <property type="molecule type" value="Genomic_DNA"/>
</dbReference>
<feature type="domain" description="G-protein coupled receptors family 1 profile" evidence="10">
    <location>
        <begin position="72"/>
        <end position="213"/>
    </location>
</feature>
<keyword evidence="7" id="KW-0675">Receptor</keyword>
<keyword evidence="12" id="KW-1185">Reference proteome</keyword>
<feature type="transmembrane region" description="Helical" evidence="9">
    <location>
        <begin position="123"/>
        <end position="147"/>
    </location>
</feature>
<dbReference type="PRINTS" id="PR00237">
    <property type="entry name" value="GPCRRHODOPSN"/>
</dbReference>
<keyword evidence="5" id="KW-0297">G-protein coupled receptor</keyword>
<feature type="non-terminal residue" evidence="11">
    <location>
        <position position="213"/>
    </location>
</feature>
<dbReference type="PANTHER" id="PTHR24230">
    <property type="entry name" value="G-PROTEIN COUPLED RECEPTOR"/>
    <property type="match status" value="1"/>
</dbReference>
<feature type="transmembrane region" description="Helical" evidence="9">
    <location>
        <begin position="168"/>
        <end position="189"/>
    </location>
</feature>
<keyword evidence="8" id="KW-0807">Transducer</keyword>
<dbReference type="AlphaFoldDB" id="A0ABD0L1U9"/>
<dbReference type="Gene3D" id="1.20.1070.10">
    <property type="entry name" value="Rhodopsin 7-helix transmembrane proteins"/>
    <property type="match status" value="1"/>
</dbReference>
<dbReference type="GO" id="GO:0005886">
    <property type="term" value="C:plasma membrane"/>
    <property type="evidence" value="ECO:0007669"/>
    <property type="project" value="UniProtKB-SubCell"/>
</dbReference>
<dbReference type="InterPro" id="IPR000276">
    <property type="entry name" value="GPCR_Rhodpsn"/>
</dbReference>
<dbReference type="InterPro" id="IPR017452">
    <property type="entry name" value="GPCR_Rhodpsn_7TM"/>
</dbReference>
<evidence type="ECO:0000256" key="3">
    <source>
        <dbReference type="ARBA" id="ARBA00022692"/>
    </source>
</evidence>
<evidence type="ECO:0000256" key="1">
    <source>
        <dbReference type="ARBA" id="ARBA00004651"/>
    </source>
</evidence>
<evidence type="ECO:0000313" key="11">
    <source>
        <dbReference type="EMBL" id="KAK7493508.1"/>
    </source>
</evidence>
<sequence>MRHTATTDMSIDMVKGASTEVIGGDGCLVVQQGEFVPWDNPDNIISQQVEFWTSVVISVALIPLLFLLGVPGNCLSAIVFCKQGLADRINLCLFSLALADAAVITVLFLMYAEGAYRAFGGEAYFFITYFTGLTGFTLVSMFLSAVIASERCLCVVSPFKAKQVLSTCTMAVFIVIVSAVLLGGMLAIAGPKHTIACVFDPATNATNSIVFVT</sequence>
<reference evidence="11 12" key="1">
    <citation type="journal article" date="2023" name="Sci. Data">
        <title>Genome assembly of the Korean intertidal mud-creeper Batillaria attramentaria.</title>
        <authorList>
            <person name="Patra A.K."/>
            <person name="Ho P.T."/>
            <person name="Jun S."/>
            <person name="Lee S.J."/>
            <person name="Kim Y."/>
            <person name="Won Y.J."/>
        </authorList>
    </citation>
    <scope>NUCLEOTIDE SEQUENCE [LARGE SCALE GENOMIC DNA]</scope>
    <source>
        <strain evidence="11">Wonlab-2016</strain>
    </source>
</reference>
<evidence type="ECO:0000256" key="8">
    <source>
        <dbReference type="ARBA" id="ARBA00023224"/>
    </source>
</evidence>
<dbReference type="PROSITE" id="PS50262">
    <property type="entry name" value="G_PROTEIN_RECEP_F1_2"/>
    <property type="match status" value="1"/>
</dbReference>
<evidence type="ECO:0000313" key="12">
    <source>
        <dbReference type="Proteomes" id="UP001519460"/>
    </source>
</evidence>
<evidence type="ECO:0000256" key="2">
    <source>
        <dbReference type="ARBA" id="ARBA00022475"/>
    </source>
</evidence>
<organism evidence="11 12">
    <name type="scientific">Batillaria attramentaria</name>
    <dbReference type="NCBI Taxonomy" id="370345"/>
    <lineage>
        <taxon>Eukaryota</taxon>
        <taxon>Metazoa</taxon>
        <taxon>Spiralia</taxon>
        <taxon>Lophotrochozoa</taxon>
        <taxon>Mollusca</taxon>
        <taxon>Gastropoda</taxon>
        <taxon>Caenogastropoda</taxon>
        <taxon>Sorbeoconcha</taxon>
        <taxon>Cerithioidea</taxon>
        <taxon>Batillariidae</taxon>
        <taxon>Batillaria</taxon>
    </lineage>
</organism>
<protein>
    <recommendedName>
        <fullName evidence="10">G-protein coupled receptors family 1 profile domain-containing protein</fullName>
    </recommendedName>
</protein>
<gene>
    <name evidence="11" type="ORF">BaRGS_00015219</name>
</gene>
<proteinExistence type="predicted"/>
<dbReference type="PANTHER" id="PTHR24230:SF163">
    <property type="entry name" value="CORAZONIN RECEPTOR, ISOFORM B"/>
    <property type="match status" value="1"/>
</dbReference>
<keyword evidence="6 9" id="KW-0472">Membrane</keyword>
<dbReference type="CDD" id="cd00637">
    <property type="entry name" value="7tm_classA_rhodopsin-like"/>
    <property type="match status" value="1"/>
</dbReference>
<evidence type="ECO:0000256" key="7">
    <source>
        <dbReference type="ARBA" id="ARBA00023170"/>
    </source>
</evidence>
<keyword evidence="2" id="KW-1003">Cell membrane</keyword>
<evidence type="ECO:0000259" key="10">
    <source>
        <dbReference type="PROSITE" id="PS50262"/>
    </source>
</evidence>
<dbReference type="Proteomes" id="UP001519460">
    <property type="component" value="Unassembled WGS sequence"/>
</dbReference>
<feature type="transmembrane region" description="Helical" evidence="9">
    <location>
        <begin position="91"/>
        <end position="111"/>
    </location>
</feature>
<feature type="transmembrane region" description="Helical" evidence="9">
    <location>
        <begin position="51"/>
        <end position="70"/>
    </location>
</feature>